<keyword evidence="2" id="KW-0812">Transmembrane</keyword>
<dbReference type="SUPFAM" id="SSF74653">
    <property type="entry name" value="TolA/TonB C-terminal domain"/>
    <property type="match status" value="1"/>
</dbReference>
<protein>
    <submittedName>
        <fullName evidence="7">Energy transducer TonB</fullName>
    </submittedName>
</protein>
<evidence type="ECO:0000256" key="2">
    <source>
        <dbReference type="ARBA" id="ARBA00022692"/>
    </source>
</evidence>
<feature type="domain" description="TonB C-terminal" evidence="6">
    <location>
        <begin position="188"/>
        <end position="282"/>
    </location>
</feature>
<sequence length="282" mass="30593">MRMMPTIALEGLLGVAGAAEARTWPSAGGWDIGETDDSCGMMMRYEGKGATELTLFRRLDGSVEMMVTNSGWSTVKGEAYKLSYHLNGTAFSGESFGIGDKYDVRKGFGASFKADFLLDFRKSTYLHIYRDETLVDQLSLAGSAAGLAVLERCLAHVRGLRLAEQREKQRWEHIPDDPFSGPKGSKASSAKGDPARWITNDDYPVAAIRARAEGVSSIAWTIDVDGRAIDCKVVRSSGNADLDAAACAALTRRARYSPALDEAGDPVRSTGQRDVGWKLPED</sequence>
<dbReference type="Gene3D" id="3.30.1150.10">
    <property type="match status" value="1"/>
</dbReference>
<organism evidence="7 8">
    <name type="scientific">Sphingomonas colocasiae</name>
    <dbReference type="NCBI Taxonomy" id="1848973"/>
    <lineage>
        <taxon>Bacteria</taxon>
        <taxon>Pseudomonadati</taxon>
        <taxon>Pseudomonadota</taxon>
        <taxon>Alphaproteobacteria</taxon>
        <taxon>Sphingomonadales</taxon>
        <taxon>Sphingomonadaceae</taxon>
        <taxon>Sphingomonas</taxon>
    </lineage>
</organism>
<evidence type="ECO:0000313" key="7">
    <source>
        <dbReference type="EMBL" id="MBY8823214.1"/>
    </source>
</evidence>
<feature type="region of interest" description="Disordered" evidence="5">
    <location>
        <begin position="259"/>
        <end position="282"/>
    </location>
</feature>
<evidence type="ECO:0000313" key="8">
    <source>
        <dbReference type="Proteomes" id="UP000706039"/>
    </source>
</evidence>
<gene>
    <name evidence="7" type="ORF">K7G82_12990</name>
</gene>
<accession>A0ABS7PTB2</accession>
<dbReference type="InterPro" id="IPR037682">
    <property type="entry name" value="TonB_C"/>
</dbReference>
<evidence type="ECO:0000256" key="1">
    <source>
        <dbReference type="ARBA" id="ARBA00004167"/>
    </source>
</evidence>
<keyword evidence="4" id="KW-0472">Membrane</keyword>
<dbReference type="Proteomes" id="UP000706039">
    <property type="component" value="Unassembled WGS sequence"/>
</dbReference>
<proteinExistence type="predicted"/>
<dbReference type="Pfam" id="PF03544">
    <property type="entry name" value="TonB_C"/>
    <property type="match status" value="1"/>
</dbReference>
<evidence type="ECO:0000256" key="4">
    <source>
        <dbReference type="ARBA" id="ARBA00023136"/>
    </source>
</evidence>
<dbReference type="NCBIfam" id="TIGR01352">
    <property type="entry name" value="tonB_Cterm"/>
    <property type="match status" value="1"/>
</dbReference>
<dbReference type="PROSITE" id="PS52015">
    <property type="entry name" value="TONB_CTD"/>
    <property type="match status" value="1"/>
</dbReference>
<dbReference type="InterPro" id="IPR006260">
    <property type="entry name" value="TonB/TolA_C"/>
</dbReference>
<comment type="subcellular location">
    <subcellularLocation>
        <location evidence="1">Membrane</location>
        <topology evidence="1">Single-pass membrane protein</topology>
    </subcellularLocation>
</comment>
<evidence type="ECO:0000259" key="6">
    <source>
        <dbReference type="PROSITE" id="PS52015"/>
    </source>
</evidence>
<evidence type="ECO:0000256" key="5">
    <source>
        <dbReference type="SAM" id="MobiDB-lite"/>
    </source>
</evidence>
<comment type="caution">
    <text evidence="7">The sequence shown here is derived from an EMBL/GenBank/DDBJ whole genome shotgun (WGS) entry which is preliminary data.</text>
</comment>
<dbReference type="EMBL" id="JAINVV010000005">
    <property type="protein sequence ID" value="MBY8823214.1"/>
    <property type="molecule type" value="Genomic_DNA"/>
</dbReference>
<reference evidence="7 8" key="1">
    <citation type="submission" date="2021-08" db="EMBL/GenBank/DDBJ databases">
        <authorList>
            <person name="Tuo L."/>
        </authorList>
    </citation>
    <scope>NUCLEOTIDE SEQUENCE [LARGE SCALE GENOMIC DNA]</scope>
    <source>
        <strain evidence="7 8">JCM 31229</strain>
    </source>
</reference>
<evidence type="ECO:0000256" key="3">
    <source>
        <dbReference type="ARBA" id="ARBA00022989"/>
    </source>
</evidence>
<feature type="compositionally biased region" description="Low complexity" evidence="5">
    <location>
        <begin position="178"/>
        <end position="192"/>
    </location>
</feature>
<name>A0ABS7PTB2_9SPHN</name>
<keyword evidence="3" id="KW-1133">Transmembrane helix</keyword>
<feature type="region of interest" description="Disordered" evidence="5">
    <location>
        <begin position="171"/>
        <end position="193"/>
    </location>
</feature>
<dbReference type="RefSeq" id="WP_222990332.1">
    <property type="nucleotide sequence ID" value="NZ_JAINVV010000005.1"/>
</dbReference>
<keyword evidence="8" id="KW-1185">Reference proteome</keyword>